<dbReference type="OrthoDB" id="191686at2759"/>
<dbReference type="CDD" id="cd00051">
    <property type="entry name" value="EFh"/>
    <property type="match status" value="1"/>
</dbReference>
<keyword evidence="1" id="KW-0479">Metal-binding</keyword>
<feature type="domain" description="EF-hand" evidence="5">
    <location>
        <begin position="118"/>
        <end position="153"/>
    </location>
</feature>
<dbReference type="PRINTS" id="PR00450">
    <property type="entry name" value="RECOVERIN"/>
</dbReference>
<evidence type="ECO:0000259" key="5">
    <source>
        <dbReference type="PROSITE" id="PS50222"/>
    </source>
</evidence>
<proteinExistence type="predicted"/>
<organism evidence="6 7">
    <name type="scientific">Adineta steineri</name>
    <dbReference type="NCBI Taxonomy" id="433720"/>
    <lineage>
        <taxon>Eukaryota</taxon>
        <taxon>Metazoa</taxon>
        <taxon>Spiralia</taxon>
        <taxon>Gnathifera</taxon>
        <taxon>Rotifera</taxon>
        <taxon>Eurotatoria</taxon>
        <taxon>Bdelloidea</taxon>
        <taxon>Adinetida</taxon>
        <taxon>Adinetidae</taxon>
        <taxon>Adineta</taxon>
    </lineage>
</organism>
<accession>A0A813QC18</accession>
<dbReference type="PANTHER" id="PTHR23055">
    <property type="entry name" value="CALCIUM BINDING PROTEINS"/>
    <property type="match status" value="1"/>
</dbReference>
<sequence length="268" mass="30523">MAQRSPVNLNLDPMSRSQSSASIKSNLTVDSTRSSTSSQRRRGLLGKIGTGVQSIFRRFRRARTTLTEMEIQILLTMTNFTREEVLQWHEKFLTDCPHGYMTRKQFIANYKSLCPKGDAERFARHVFRAFDLDKSNTVDFHEFLVGLSMTSTTSSIRDKLQWTFHVFDIDGNGLLTRRECLEVIESIVRFNQSLQGDTLHPNMEQPMILAKRSMMNIFDNVGDAQNDKLTMSQFVEGCLKDEFISKLLAPGATNTTLVNTYDTPLTSS</sequence>
<name>A0A813QC18_9BILA</name>
<evidence type="ECO:0000313" key="6">
    <source>
        <dbReference type="EMBL" id="CAF0764835.1"/>
    </source>
</evidence>
<reference evidence="6" key="1">
    <citation type="submission" date="2021-02" db="EMBL/GenBank/DDBJ databases">
        <authorList>
            <person name="Nowell W R."/>
        </authorList>
    </citation>
    <scope>NUCLEOTIDE SEQUENCE</scope>
</reference>
<dbReference type="SUPFAM" id="SSF47473">
    <property type="entry name" value="EF-hand"/>
    <property type="match status" value="1"/>
</dbReference>
<dbReference type="PROSITE" id="PS50222">
    <property type="entry name" value="EF_HAND_2"/>
    <property type="match status" value="2"/>
</dbReference>
<dbReference type="Gene3D" id="1.10.238.10">
    <property type="entry name" value="EF-hand"/>
    <property type="match status" value="1"/>
</dbReference>
<dbReference type="EMBL" id="CAJNOM010000007">
    <property type="protein sequence ID" value="CAF0764835.1"/>
    <property type="molecule type" value="Genomic_DNA"/>
</dbReference>
<dbReference type="Pfam" id="PF13833">
    <property type="entry name" value="EF-hand_8"/>
    <property type="match status" value="1"/>
</dbReference>
<protein>
    <recommendedName>
        <fullName evidence="5">EF-hand domain-containing protein</fullName>
    </recommendedName>
</protein>
<keyword evidence="7" id="KW-1185">Reference proteome</keyword>
<evidence type="ECO:0000256" key="2">
    <source>
        <dbReference type="ARBA" id="ARBA00022737"/>
    </source>
</evidence>
<gene>
    <name evidence="6" type="ORF">QVE165_LOCUS2265</name>
</gene>
<keyword evidence="2" id="KW-0677">Repeat</keyword>
<dbReference type="AlphaFoldDB" id="A0A813QC18"/>
<keyword evidence="3" id="KW-0106">Calcium</keyword>
<evidence type="ECO:0000313" key="7">
    <source>
        <dbReference type="Proteomes" id="UP000663832"/>
    </source>
</evidence>
<dbReference type="SMART" id="SM00054">
    <property type="entry name" value="EFh"/>
    <property type="match status" value="2"/>
</dbReference>
<feature type="compositionally biased region" description="Polar residues" evidence="4">
    <location>
        <begin position="15"/>
        <end position="30"/>
    </location>
</feature>
<dbReference type="InterPro" id="IPR028846">
    <property type="entry name" value="Recoverin"/>
</dbReference>
<feature type="region of interest" description="Disordered" evidence="4">
    <location>
        <begin position="1"/>
        <end position="43"/>
    </location>
</feature>
<dbReference type="PROSITE" id="PS00018">
    <property type="entry name" value="EF_HAND_1"/>
    <property type="match status" value="1"/>
</dbReference>
<evidence type="ECO:0000256" key="4">
    <source>
        <dbReference type="SAM" id="MobiDB-lite"/>
    </source>
</evidence>
<dbReference type="PANTHER" id="PTHR23055:SF69">
    <property type="entry name" value="NEURONAL CALCIUM SENSOR 2"/>
    <property type="match status" value="1"/>
</dbReference>
<dbReference type="GO" id="GO:0005509">
    <property type="term" value="F:calcium ion binding"/>
    <property type="evidence" value="ECO:0007669"/>
    <property type="project" value="InterPro"/>
</dbReference>
<evidence type="ECO:0000256" key="3">
    <source>
        <dbReference type="ARBA" id="ARBA00022837"/>
    </source>
</evidence>
<dbReference type="InterPro" id="IPR018247">
    <property type="entry name" value="EF_Hand_1_Ca_BS"/>
</dbReference>
<evidence type="ECO:0000256" key="1">
    <source>
        <dbReference type="ARBA" id="ARBA00022723"/>
    </source>
</evidence>
<feature type="domain" description="EF-hand" evidence="5">
    <location>
        <begin position="155"/>
        <end position="190"/>
    </location>
</feature>
<dbReference type="InterPro" id="IPR011992">
    <property type="entry name" value="EF-hand-dom_pair"/>
</dbReference>
<dbReference type="InterPro" id="IPR002048">
    <property type="entry name" value="EF_hand_dom"/>
</dbReference>
<comment type="caution">
    <text evidence="6">The sequence shown here is derived from an EMBL/GenBank/DDBJ whole genome shotgun (WGS) entry which is preliminary data.</text>
</comment>
<dbReference type="Proteomes" id="UP000663832">
    <property type="component" value="Unassembled WGS sequence"/>
</dbReference>